<sequence length="120" mass="13133">MRNVTSSGHVEKIPKTILVPKDNNFEDQAFWGLEATLVSEDSSSEDQLVDINDEREVNSGTSLVKIPENRQEAHVTPSSLSLIVVPAININNHVIVPICSSMSGLLLGITKDSSFLKDIF</sequence>
<comment type="caution">
    <text evidence="1">The sequence shown here is derived from an EMBL/GenBank/DDBJ whole genome shotgun (WGS) entry which is preliminary data.</text>
</comment>
<protein>
    <submittedName>
        <fullName evidence="1">Uncharacterized protein</fullName>
    </submittedName>
</protein>
<name>A0ABD1PQ35_9LAMI</name>
<dbReference type="EMBL" id="JBFOLK010000013">
    <property type="protein sequence ID" value="KAL2466025.1"/>
    <property type="molecule type" value="Genomic_DNA"/>
</dbReference>
<gene>
    <name evidence="1" type="ORF">Adt_41876</name>
</gene>
<reference evidence="2" key="1">
    <citation type="submission" date="2024-07" db="EMBL/GenBank/DDBJ databases">
        <title>Two chromosome-level genome assemblies of Korean endemic species Abeliophyllum distichum and Forsythia ovata (Oleaceae).</title>
        <authorList>
            <person name="Jang H."/>
        </authorList>
    </citation>
    <scope>NUCLEOTIDE SEQUENCE [LARGE SCALE GENOMIC DNA]</scope>
</reference>
<keyword evidence="2" id="KW-1185">Reference proteome</keyword>
<dbReference type="Proteomes" id="UP001604336">
    <property type="component" value="Unassembled WGS sequence"/>
</dbReference>
<accession>A0ABD1PQ35</accession>
<evidence type="ECO:0000313" key="2">
    <source>
        <dbReference type="Proteomes" id="UP001604336"/>
    </source>
</evidence>
<organism evidence="1 2">
    <name type="scientific">Abeliophyllum distichum</name>
    <dbReference type="NCBI Taxonomy" id="126358"/>
    <lineage>
        <taxon>Eukaryota</taxon>
        <taxon>Viridiplantae</taxon>
        <taxon>Streptophyta</taxon>
        <taxon>Embryophyta</taxon>
        <taxon>Tracheophyta</taxon>
        <taxon>Spermatophyta</taxon>
        <taxon>Magnoliopsida</taxon>
        <taxon>eudicotyledons</taxon>
        <taxon>Gunneridae</taxon>
        <taxon>Pentapetalae</taxon>
        <taxon>asterids</taxon>
        <taxon>lamiids</taxon>
        <taxon>Lamiales</taxon>
        <taxon>Oleaceae</taxon>
        <taxon>Forsythieae</taxon>
        <taxon>Abeliophyllum</taxon>
    </lineage>
</organism>
<dbReference type="AlphaFoldDB" id="A0ABD1PQ35"/>
<evidence type="ECO:0000313" key="1">
    <source>
        <dbReference type="EMBL" id="KAL2466025.1"/>
    </source>
</evidence>
<proteinExistence type="predicted"/>